<feature type="transmembrane region" description="Helical" evidence="9">
    <location>
        <begin position="366"/>
        <end position="388"/>
    </location>
</feature>
<accession>I4F0E7</accession>
<keyword evidence="3 7" id="KW-0813">Transport</keyword>
<feature type="transmembrane region" description="Helical" evidence="9">
    <location>
        <begin position="254"/>
        <end position="277"/>
    </location>
</feature>
<evidence type="ECO:0000256" key="8">
    <source>
        <dbReference type="SAM" id="MobiDB-lite"/>
    </source>
</evidence>
<dbReference type="PATRIC" id="fig|477641.3.peg.3504"/>
<keyword evidence="11" id="KW-1185">Reference proteome</keyword>
<dbReference type="GO" id="GO:0005886">
    <property type="term" value="C:plasma membrane"/>
    <property type="evidence" value="ECO:0007669"/>
    <property type="project" value="TreeGrafter"/>
</dbReference>
<evidence type="ECO:0000256" key="1">
    <source>
        <dbReference type="ARBA" id="ARBA00004141"/>
    </source>
</evidence>
<gene>
    <name evidence="10" type="ordered locus">MODMU_3700</name>
</gene>
<comment type="subcellular location">
    <subcellularLocation>
        <location evidence="1">Membrane</location>
        <topology evidence="1">Multi-pass membrane protein</topology>
    </subcellularLocation>
</comment>
<evidence type="ECO:0000256" key="2">
    <source>
        <dbReference type="ARBA" id="ARBA00008974"/>
    </source>
</evidence>
<evidence type="ECO:0000256" key="9">
    <source>
        <dbReference type="SAM" id="Phobius"/>
    </source>
</evidence>
<dbReference type="AlphaFoldDB" id="I4F0E7"/>
<organism evidence="10 11">
    <name type="scientific">Modestobacter italicus (strain DSM 44449 / CECT 9708 / BC 501)</name>
    <dbReference type="NCBI Taxonomy" id="2732864"/>
    <lineage>
        <taxon>Bacteria</taxon>
        <taxon>Bacillati</taxon>
        <taxon>Actinomycetota</taxon>
        <taxon>Actinomycetes</taxon>
        <taxon>Geodermatophilales</taxon>
        <taxon>Geodermatophilaceae</taxon>
        <taxon>Modestobacter</taxon>
    </lineage>
</organism>
<evidence type="ECO:0000256" key="3">
    <source>
        <dbReference type="ARBA" id="ARBA00022448"/>
    </source>
</evidence>
<feature type="transmembrane region" description="Helical" evidence="9">
    <location>
        <begin position="340"/>
        <end position="360"/>
    </location>
</feature>
<dbReference type="OrthoDB" id="9809167at2"/>
<comment type="similarity">
    <text evidence="2 7">Belongs to the purine-cytosine permease (2.A.39) family.</text>
</comment>
<feature type="transmembrane region" description="Helical" evidence="9">
    <location>
        <begin position="183"/>
        <end position="200"/>
    </location>
</feature>
<name>I4F0E7_MODI5</name>
<protein>
    <submittedName>
        <fullName evidence="10">Purine-cytosine permease</fullName>
    </submittedName>
</protein>
<dbReference type="InterPro" id="IPR001248">
    <property type="entry name" value="Pur-cyt_permease"/>
</dbReference>
<sequence length="513" mass="53274">MTAASASVPARAALDEVGRVETRGVDYIPPGERNSTPKETGIVFFGAQMCFGIIVLGSLPIVFGLGWWAAFSAISIGTAVGTLLFGPVAAVGPRTGTNSAVSSGAFFGVVGRVVGSVVVLFIAIGFYALAVWTGGQAVVAGGHRLFGMPEGNFELAIAFAVIGAITVMVALVGHATVVVAQKVLAPLLGVLLLIGVLIKLPDFDAGFAGGDYLLGGFWPTWILSAVTAAGLPLSYGPFANDYARYLPVGAARRGAWTASAGVFAGCWFGMMAAAYFTTMFADPTGDFVFGMVAGLPTWFAIPLIIVGLLGGCGQGAIALYGSGLDTSSLIIKLKRVNATLFISIVSLALVYLGALVWNAIDLVSAFITLLNVVTAPWLVIIIMGHLAVRGRYTPEDLQVFNARRTGGAYWYNGGWNFYALTAWLPPVLVGMLLANTPPVLEGPLRNIAGGVDLSFIVSSALSFLIYGAFLLLMPDRVLPARSAERVGSAVIPGPAAPPPLEATAPVRSEAEVK</sequence>
<feature type="transmembrane region" description="Helical" evidence="9">
    <location>
        <begin position="152"/>
        <end position="171"/>
    </location>
</feature>
<dbReference type="InterPro" id="IPR026030">
    <property type="entry name" value="Pur-cyt_permease_Fcy2/21/22"/>
</dbReference>
<dbReference type="Gene3D" id="1.10.4160.10">
    <property type="entry name" value="Hydantoin permease"/>
    <property type="match status" value="1"/>
</dbReference>
<evidence type="ECO:0000256" key="6">
    <source>
        <dbReference type="ARBA" id="ARBA00023136"/>
    </source>
</evidence>
<dbReference type="KEGG" id="mmar:MODMU_3700"/>
<evidence type="ECO:0000256" key="5">
    <source>
        <dbReference type="ARBA" id="ARBA00022989"/>
    </source>
</evidence>
<dbReference type="STRING" id="477641.MODMU_3700"/>
<keyword evidence="5 9" id="KW-1133">Transmembrane helix</keyword>
<feature type="transmembrane region" description="Helical" evidence="9">
    <location>
        <begin position="409"/>
        <end position="433"/>
    </location>
</feature>
<dbReference type="OMA" id="IMGHLAV"/>
<feature type="transmembrane region" description="Helical" evidence="9">
    <location>
        <begin position="69"/>
        <end position="92"/>
    </location>
</feature>
<dbReference type="Proteomes" id="UP000006461">
    <property type="component" value="Chromosome"/>
</dbReference>
<keyword evidence="4 9" id="KW-0812">Transmembrane</keyword>
<evidence type="ECO:0000313" key="10">
    <source>
        <dbReference type="EMBL" id="CCH89110.1"/>
    </source>
</evidence>
<dbReference type="PIRSF" id="PIRSF002744">
    <property type="entry name" value="Pur-cyt_permease"/>
    <property type="match status" value="1"/>
</dbReference>
<reference evidence="10 11" key="1">
    <citation type="journal article" date="2012" name="J. Bacteriol.">
        <title>Genome Sequence of Radiation-Resistant Modestobacter marinus Strain BC501, a Representative Actinobacterium That Thrives on Calcareous Stone Surfaces.</title>
        <authorList>
            <person name="Normand P."/>
            <person name="Gury J."/>
            <person name="Pujic P."/>
            <person name="Chouaia B."/>
            <person name="Crotti E."/>
            <person name="Brusetti L."/>
            <person name="Daffonchio D."/>
            <person name="Vacherie B."/>
            <person name="Barbe V."/>
            <person name="Medigue C."/>
            <person name="Calteau A."/>
            <person name="Ghodhbane-Gtari F."/>
            <person name="Essoussi I."/>
            <person name="Nouioui I."/>
            <person name="Abbassi-Ghozzi I."/>
            <person name="Gtari M."/>
        </authorList>
    </citation>
    <scope>NUCLEOTIDE SEQUENCE [LARGE SCALE GENOMIC DNA]</scope>
    <source>
        <strain evidence="11">BC 501</strain>
    </source>
</reference>
<keyword evidence="6 7" id="KW-0472">Membrane</keyword>
<evidence type="ECO:0000256" key="4">
    <source>
        <dbReference type="ARBA" id="ARBA00022692"/>
    </source>
</evidence>
<dbReference type="GO" id="GO:0022857">
    <property type="term" value="F:transmembrane transporter activity"/>
    <property type="evidence" value="ECO:0007669"/>
    <property type="project" value="InterPro"/>
</dbReference>
<dbReference type="Pfam" id="PF02133">
    <property type="entry name" value="Transp_cyt_pur"/>
    <property type="match status" value="1"/>
</dbReference>
<feature type="transmembrane region" description="Helical" evidence="9">
    <location>
        <begin position="212"/>
        <end position="233"/>
    </location>
</feature>
<feature type="transmembrane region" description="Helical" evidence="9">
    <location>
        <begin position="297"/>
        <end position="320"/>
    </location>
</feature>
<dbReference type="EMBL" id="FO203431">
    <property type="protein sequence ID" value="CCH89110.1"/>
    <property type="molecule type" value="Genomic_DNA"/>
</dbReference>
<dbReference type="PANTHER" id="PTHR31806:SF1">
    <property type="entry name" value="PURINE-CYTOSINE PERMEASE FCY2-RELATED"/>
    <property type="match status" value="1"/>
</dbReference>
<feature type="transmembrane region" description="Helical" evidence="9">
    <location>
        <begin position="104"/>
        <end position="132"/>
    </location>
</feature>
<feature type="transmembrane region" description="Helical" evidence="9">
    <location>
        <begin position="453"/>
        <end position="472"/>
    </location>
</feature>
<feature type="region of interest" description="Disordered" evidence="8">
    <location>
        <begin position="493"/>
        <end position="513"/>
    </location>
</feature>
<dbReference type="PANTHER" id="PTHR31806">
    <property type="entry name" value="PURINE-CYTOSINE PERMEASE FCY2-RELATED"/>
    <property type="match status" value="1"/>
</dbReference>
<dbReference type="HOGENOM" id="CLU_026016_3_1_11"/>
<evidence type="ECO:0000313" key="11">
    <source>
        <dbReference type="Proteomes" id="UP000006461"/>
    </source>
</evidence>
<proteinExistence type="inferred from homology"/>
<feature type="transmembrane region" description="Helical" evidence="9">
    <location>
        <begin position="42"/>
        <end position="63"/>
    </location>
</feature>
<evidence type="ECO:0000256" key="7">
    <source>
        <dbReference type="PIRNR" id="PIRNR002744"/>
    </source>
</evidence>
<dbReference type="eggNOG" id="COG1457">
    <property type="taxonomic scope" value="Bacteria"/>
</dbReference>